<gene>
    <name evidence="10" type="ORF">g.4815</name>
</gene>
<protein>
    <recommendedName>
        <fullName evidence="9">Major facilitator superfamily (MFS) profile domain-containing protein</fullName>
    </recommendedName>
</protein>
<keyword evidence="7 8" id="KW-0472">Membrane</keyword>
<dbReference type="InterPro" id="IPR005829">
    <property type="entry name" value="Sugar_transporter_CS"/>
</dbReference>
<feature type="transmembrane region" description="Helical" evidence="8">
    <location>
        <begin position="317"/>
        <end position="339"/>
    </location>
</feature>
<keyword evidence="6 8" id="KW-1133">Transmembrane helix</keyword>
<dbReference type="SUPFAM" id="SSF103473">
    <property type="entry name" value="MFS general substrate transporter"/>
    <property type="match status" value="1"/>
</dbReference>
<proteinExistence type="predicted"/>
<comment type="subcellular location">
    <subcellularLocation>
        <location evidence="1">Cell membrane</location>
        <topology evidence="1">Multi-pass membrane protein</topology>
    </subcellularLocation>
</comment>
<feature type="transmembrane region" description="Helical" evidence="8">
    <location>
        <begin position="251"/>
        <end position="273"/>
    </location>
</feature>
<sequence>MRSGWSRGLLNQYIAAVAACLSVVNSSTCYGWITPILNHLLGPDSEIPMTAGQASWVISIIELGNLISPLPAGIVSDYIGRKPVMLVTGPLYIISWLMIIFYPTVMMLGAARVLQGFSMGFTFTAAPVYLGEIASKTTRGAITSIFFNSWWLGFLIQYAVGPFLSFYNFAYFTLALNIPFILLFFWQPDTPYYHVMSGNMEKARSSLTWFRDATNDELKEELEEIKWSVEANQRSAGLRDMVTKPEERKALTILMMITATRLLSGTGAITVYATDIFNDTPNLSISSDVVTIVLGIVMLAGGVISSFTSDSLGRRPLLMISCIGTFICQFITGTYYFLLFKTSVVVSTFSWIAPVLIVIYSGLCTVGLYPVCSLYTSELFNSNTRGIASSIGAINVTIVSFILLIIYQPVNDYLGLYANFYIYSLTILIGGTYFYFNAPETKGKSFVQIRKELRKFRS</sequence>
<dbReference type="PROSITE" id="PS00217">
    <property type="entry name" value="SUGAR_TRANSPORT_2"/>
    <property type="match status" value="1"/>
</dbReference>
<dbReference type="GO" id="GO:0005886">
    <property type="term" value="C:plasma membrane"/>
    <property type="evidence" value="ECO:0007669"/>
    <property type="project" value="UniProtKB-SubCell"/>
</dbReference>
<dbReference type="InterPro" id="IPR005828">
    <property type="entry name" value="MFS_sugar_transport-like"/>
</dbReference>
<feature type="transmembrane region" description="Helical" evidence="8">
    <location>
        <begin position="84"/>
        <end position="103"/>
    </location>
</feature>
<dbReference type="PROSITE" id="PS51257">
    <property type="entry name" value="PROKAR_LIPOPROTEIN"/>
    <property type="match status" value="1"/>
</dbReference>
<evidence type="ECO:0000256" key="7">
    <source>
        <dbReference type="ARBA" id="ARBA00023136"/>
    </source>
</evidence>
<feature type="domain" description="Major facilitator superfamily (MFS) profile" evidence="9">
    <location>
        <begin position="1"/>
        <end position="442"/>
    </location>
</feature>
<dbReference type="PANTHER" id="PTHR48021:SF1">
    <property type="entry name" value="GH07001P-RELATED"/>
    <property type="match status" value="1"/>
</dbReference>
<dbReference type="PROSITE" id="PS50850">
    <property type="entry name" value="MFS"/>
    <property type="match status" value="1"/>
</dbReference>
<keyword evidence="5 8" id="KW-0812">Transmembrane</keyword>
<evidence type="ECO:0000256" key="2">
    <source>
        <dbReference type="ARBA" id="ARBA00022448"/>
    </source>
</evidence>
<keyword evidence="4" id="KW-0762">Sugar transport</keyword>
<keyword evidence="3" id="KW-1003">Cell membrane</keyword>
<feature type="transmembrane region" description="Helical" evidence="8">
    <location>
        <begin position="109"/>
        <end position="130"/>
    </location>
</feature>
<evidence type="ECO:0000256" key="4">
    <source>
        <dbReference type="ARBA" id="ARBA00022597"/>
    </source>
</evidence>
<feature type="transmembrane region" description="Helical" evidence="8">
    <location>
        <begin position="166"/>
        <end position="186"/>
    </location>
</feature>
<dbReference type="EMBL" id="GEBQ01001429">
    <property type="protein sequence ID" value="JAT38548.1"/>
    <property type="molecule type" value="Transcribed_RNA"/>
</dbReference>
<reference evidence="10" key="1">
    <citation type="submission" date="2015-11" db="EMBL/GenBank/DDBJ databases">
        <title>De novo transcriptome assembly of four potential Pierce s Disease insect vectors from Arizona vineyards.</title>
        <authorList>
            <person name="Tassone E.E."/>
        </authorList>
    </citation>
    <scope>NUCLEOTIDE SEQUENCE</scope>
</reference>
<feature type="transmembrane region" description="Helical" evidence="8">
    <location>
        <begin position="12"/>
        <end position="33"/>
    </location>
</feature>
<dbReference type="PANTHER" id="PTHR48021">
    <property type="match status" value="1"/>
</dbReference>
<evidence type="ECO:0000256" key="8">
    <source>
        <dbReference type="SAM" id="Phobius"/>
    </source>
</evidence>
<name>A0A1B6MRK7_9HEMI</name>
<dbReference type="InterPro" id="IPR036259">
    <property type="entry name" value="MFS_trans_sf"/>
</dbReference>
<evidence type="ECO:0000256" key="3">
    <source>
        <dbReference type="ARBA" id="ARBA00022475"/>
    </source>
</evidence>
<feature type="transmembrane region" description="Helical" evidence="8">
    <location>
        <begin position="285"/>
        <end position="305"/>
    </location>
</feature>
<feature type="transmembrane region" description="Helical" evidence="8">
    <location>
        <begin position="387"/>
        <end position="407"/>
    </location>
</feature>
<evidence type="ECO:0000259" key="9">
    <source>
        <dbReference type="PROSITE" id="PS50850"/>
    </source>
</evidence>
<organism evidence="10">
    <name type="scientific">Graphocephala atropunctata</name>
    <dbReference type="NCBI Taxonomy" id="36148"/>
    <lineage>
        <taxon>Eukaryota</taxon>
        <taxon>Metazoa</taxon>
        <taxon>Ecdysozoa</taxon>
        <taxon>Arthropoda</taxon>
        <taxon>Hexapoda</taxon>
        <taxon>Insecta</taxon>
        <taxon>Pterygota</taxon>
        <taxon>Neoptera</taxon>
        <taxon>Paraneoptera</taxon>
        <taxon>Hemiptera</taxon>
        <taxon>Auchenorrhyncha</taxon>
        <taxon>Membracoidea</taxon>
        <taxon>Cicadellidae</taxon>
        <taxon>Cicadellinae</taxon>
        <taxon>Cicadellini</taxon>
        <taxon>Graphocephala</taxon>
    </lineage>
</organism>
<feature type="transmembrane region" description="Helical" evidence="8">
    <location>
        <begin position="142"/>
        <end position="160"/>
    </location>
</feature>
<evidence type="ECO:0000313" key="10">
    <source>
        <dbReference type="EMBL" id="JAT38548.1"/>
    </source>
</evidence>
<evidence type="ECO:0000256" key="1">
    <source>
        <dbReference type="ARBA" id="ARBA00004651"/>
    </source>
</evidence>
<evidence type="ECO:0000256" key="6">
    <source>
        <dbReference type="ARBA" id="ARBA00022989"/>
    </source>
</evidence>
<feature type="transmembrane region" description="Helical" evidence="8">
    <location>
        <begin position="413"/>
        <end position="436"/>
    </location>
</feature>
<keyword evidence="2" id="KW-0813">Transport</keyword>
<evidence type="ECO:0000256" key="5">
    <source>
        <dbReference type="ARBA" id="ARBA00022692"/>
    </source>
</evidence>
<feature type="transmembrane region" description="Helical" evidence="8">
    <location>
        <begin position="53"/>
        <end position="72"/>
    </location>
</feature>
<dbReference type="FunFam" id="1.20.1250.20:FF:000218">
    <property type="entry name" value="facilitated trehalose transporter Tret1"/>
    <property type="match status" value="1"/>
</dbReference>
<dbReference type="AlphaFoldDB" id="A0A1B6MRK7"/>
<dbReference type="GO" id="GO:0022857">
    <property type="term" value="F:transmembrane transporter activity"/>
    <property type="evidence" value="ECO:0007669"/>
    <property type="project" value="InterPro"/>
</dbReference>
<accession>A0A1B6MRK7</accession>
<dbReference type="Gene3D" id="1.20.1250.20">
    <property type="entry name" value="MFS general substrate transporter like domains"/>
    <property type="match status" value="1"/>
</dbReference>
<dbReference type="InterPro" id="IPR050549">
    <property type="entry name" value="MFS_Trehalose_Transporter"/>
</dbReference>
<dbReference type="InterPro" id="IPR020846">
    <property type="entry name" value="MFS_dom"/>
</dbReference>
<dbReference type="PROSITE" id="PS00216">
    <property type="entry name" value="SUGAR_TRANSPORT_1"/>
    <property type="match status" value="2"/>
</dbReference>
<dbReference type="Pfam" id="PF00083">
    <property type="entry name" value="Sugar_tr"/>
    <property type="match status" value="1"/>
</dbReference>
<feature type="transmembrane region" description="Helical" evidence="8">
    <location>
        <begin position="351"/>
        <end position="375"/>
    </location>
</feature>